<feature type="domain" description="Glycosyltransferase 2-like" evidence="3">
    <location>
        <begin position="8"/>
        <end position="105"/>
    </location>
</feature>
<dbReference type="RefSeq" id="WP_014595139.1">
    <property type="nucleotide sequence ID" value="NC_017531.2"/>
</dbReference>
<gene>
    <name evidence="4" type="primary">yibD</name>
    <name evidence="4" type="ordered locus">PAJ_3540</name>
</gene>
<dbReference type="GO" id="GO:0016758">
    <property type="term" value="F:hexosyltransferase activity"/>
    <property type="evidence" value="ECO:0007669"/>
    <property type="project" value="UniProtKB-ARBA"/>
</dbReference>
<dbReference type="CDD" id="cd00761">
    <property type="entry name" value="Glyco_tranf_GTA_type"/>
    <property type="match status" value="1"/>
</dbReference>
<dbReference type="Proteomes" id="UP000006690">
    <property type="component" value="Chromosome"/>
</dbReference>
<dbReference type="Pfam" id="PF00535">
    <property type="entry name" value="Glycos_transf_2"/>
    <property type="match status" value="1"/>
</dbReference>
<sequence length="331" mass="38700">MNDKYLFSIIIPVYNAEKTVMRTLQSLLLQTFKNYEIILVNDGSKDNCAAILEEFKQYNNFKVITQDNAGVSVARNTGLEAASGDYVIFIDSDDWVDSDFLAVFHQHLYSGIPQPVDLMVGNLKCDRVGDLSTYGYFTQPEIPAVLGEIELSDNIGYLHNKCYRKKIIDDFSIRFTKGISMSEDLLFNLNYFYYIDNLFVFDSASYHYDDVENSLSKKRVLYEELLDRKHYLNDLYQRLLVKYKNGDMARFSTGITKRKLTLDMQIVTAMYYTTLNINEVRNSIKRIKEKRYPENVLGLLNRSEKVKYHVMNVNARAAYLVLYMLYRLRFF</sequence>
<dbReference type="OrthoDB" id="6813549at2"/>
<dbReference type="KEGG" id="paj:PAJ_3540"/>
<organism evidence="4 5">
    <name type="scientific">Pantoea ananatis (strain AJ13355)</name>
    <dbReference type="NCBI Taxonomy" id="932677"/>
    <lineage>
        <taxon>Bacteria</taxon>
        <taxon>Pseudomonadati</taxon>
        <taxon>Pseudomonadota</taxon>
        <taxon>Gammaproteobacteria</taxon>
        <taxon>Enterobacterales</taxon>
        <taxon>Erwiniaceae</taxon>
        <taxon>Pantoea</taxon>
    </lineage>
</organism>
<evidence type="ECO:0000256" key="1">
    <source>
        <dbReference type="ARBA" id="ARBA00022676"/>
    </source>
</evidence>
<keyword evidence="2 4" id="KW-0808">Transferase</keyword>
<dbReference type="PATRIC" id="fig|553.3.peg.4054"/>
<accession>A0A0H3L301</accession>
<proteinExistence type="predicted"/>
<dbReference type="Gene3D" id="3.90.550.10">
    <property type="entry name" value="Spore Coat Polysaccharide Biosynthesis Protein SpsA, Chain A"/>
    <property type="match status" value="1"/>
</dbReference>
<evidence type="ECO:0000313" key="4">
    <source>
        <dbReference type="EMBL" id="BAK13619.1"/>
    </source>
</evidence>
<dbReference type="InterPro" id="IPR029044">
    <property type="entry name" value="Nucleotide-diphossugar_trans"/>
</dbReference>
<evidence type="ECO:0000259" key="3">
    <source>
        <dbReference type="Pfam" id="PF00535"/>
    </source>
</evidence>
<dbReference type="PANTHER" id="PTHR22916">
    <property type="entry name" value="GLYCOSYLTRANSFERASE"/>
    <property type="match status" value="1"/>
</dbReference>
<dbReference type="EMBL" id="AP012032">
    <property type="protein sequence ID" value="BAK13619.1"/>
    <property type="molecule type" value="Genomic_DNA"/>
</dbReference>
<dbReference type="InterPro" id="IPR001173">
    <property type="entry name" value="Glyco_trans_2-like"/>
</dbReference>
<keyword evidence="1" id="KW-0328">Glycosyltransferase</keyword>
<dbReference type="eggNOG" id="COG0463">
    <property type="taxonomic scope" value="Bacteria"/>
</dbReference>
<dbReference type="AlphaFoldDB" id="A0A0H3L301"/>
<dbReference type="PANTHER" id="PTHR22916:SF51">
    <property type="entry name" value="GLYCOSYLTRANSFERASE EPSH-RELATED"/>
    <property type="match status" value="1"/>
</dbReference>
<reference evidence="5" key="1">
    <citation type="journal article" date="2012" name="Appl. Microbiol. Biotechnol.">
        <title>The complete genome sequence of Pantoea ananatis AJ13355, an organism with great biotechnological potential.</title>
        <authorList>
            <person name="Hara Y."/>
            <person name="Kadotani N."/>
            <person name="Izui H."/>
            <person name="Katashkina J.I."/>
            <person name="Kuvaeva T.M."/>
            <person name="Andreeva I.G."/>
            <person name="Golubeva L.I."/>
            <person name="Malko D.B."/>
            <person name="Makeev V.J."/>
            <person name="Mashko S.V."/>
            <person name="Kozlov Y.I."/>
        </authorList>
    </citation>
    <scope>NUCLEOTIDE SEQUENCE [LARGE SCALE GENOMIC DNA]</scope>
    <source>
        <strain evidence="5">AJ13355</strain>
    </source>
</reference>
<dbReference type="HOGENOM" id="CLU_025996_25_0_6"/>
<protein>
    <submittedName>
        <fullName evidence="4">Glycosyl transferase YibD</fullName>
    </submittedName>
</protein>
<evidence type="ECO:0000256" key="2">
    <source>
        <dbReference type="ARBA" id="ARBA00022679"/>
    </source>
</evidence>
<evidence type="ECO:0000313" key="5">
    <source>
        <dbReference type="Proteomes" id="UP000006690"/>
    </source>
</evidence>
<name>A0A0H3L301_PANAA</name>
<dbReference type="SUPFAM" id="SSF53448">
    <property type="entry name" value="Nucleotide-diphospho-sugar transferases"/>
    <property type="match status" value="1"/>
</dbReference>